<dbReference type="EMBL" id="CP073767">
    <property type="protein sequence ID" value="UWZ52261.1"/>
    <property type="molecule type" value="Genomic_DNA"/>
</dbReference>
<dbReference type="OrthoDB" id="9793637at2"/>
<protein>
    <submittedName>
        <fullName evidence="3">Hemerythrin domain-containing protein</fullName>
    </submittedName>
</protein>
<dbReference type="Proteomes" id="UP001058003">
    <property type="component" value="Chromosome"/>
</dbReference>
<dbReference type="KEGG" id="daur:Daura_37190"/>
<gene>
    <name evidence="3" type="ORF">Daura_37190</name>
</gene>
<dbReference type="PANTHER" id="PTHR35585">
    <property type="entry name" value="HHE DOMAIN PROTEIN (AFU_ORTHOLOGUE AFUA_4G00730)"/>
    <property type="match status" value="1"/>
</dbReference>
<feature type="compositionally biased region" description="Basic and acidic residues" evidence="1">
    <location>
        <begin position="1"/>
        <end position="10"/>
    </location>
</feature>
<evidence type="ECO:0000313" key="3">
    <source>
        <dbReference type="EMBL" id="UWZ52261.1"/>
    </source>
</evidence>
<feature type="domain" description="Hemerythrin-like" evidence="2">
    <location>
        <begin position="39"/>
        <end position="158"/>
    </location>
</feature>
<evidence type="ECO:0000259" key="2">
    <source>
        <dbReference type="Pfam" id="PF01814"/>
    </source>
</evidence>
<dbReference type="Gene3D" id="1.20.120.520">
    <property type="entry name" value="nmb1532 protein domain like"/>
    <property type="match status" value="1"/>
</dbReference>
<organism evidence="3 4">
    <name type="scientific">Dactylosporangium aurantiacum</name>
    <dbReference type="NCBI Taxonomy" id="35754"/>
    <lineage>
        <taxon>Bacteria</taxon>
        <taxon>Bacillati</taxon>
        <taxon>Actinomycetota</taxon>
        <taxon>Actinomycetes</taxon>
        <taxon>Micromonosporales</taxon>
        <taxon>Micromonosporaceae</taxon>
        <taxon>Dactylosporangium</taxon>
    </lineage>
</organism>
<name>A0A9Q9IAL9_9ACTN</name>
<evidence type="ECO:0000256" key="1">
    <source>
        <dbReference type="SAM" id="MobiDB-lite"/>
    </source>
</evidence>
<dbReference type="Pfam" id="PF01814">
    <property type="entry name" value="Hemerythrin"/>
    <property type="match status" value="1"/>
</dbReference>
<proteinExistence type="predicted"/>
<accession>A0A9Q9IAL9</accession>
<dbReference type="PANTHER" id="PTHR35585:SF1">
    <property type="entry name" value="HHE DOMAIN PROTEIN (AFU_ORTHOLOGUE AFUA_4G00730)"/>
    <property type="match status" value="1"/>
</dbReference>
<reference evidence="3" key="1">
    <citation type="submission" date="2021-04" db="EMBL/GenBank/DDBJ databases">
        <title>Dactylosporangium aurantiacum NRRL B-8018 full assembly.</title>
        <authorList>
            <person name="Hartkoorn R.C."/>
            <person name="Beaudoing E."/>
            <person name="Hot D."/>
        </authorList>
    </citation>
    <scope>NUCLEOTIDE SEQUENCE</scope>
    <source>
        <strain evidence="3">NRRL B-8018</strain>
    </source>
</reference>
<evidence type="ECO:0000313" key="4">
    <source>
        <dbReference type="Proteomes" id="UP001058003"/>
    </source>
</evidence>
<feature type="region of interest" description="Disordered" evidence="1">
    <location>
        <begin position="1"/>
        <end position="33"/>
    </location>
</feature>
<dbReference type="InterPro" id="IPR029032">
    <property type="entry name" value="AhpD-like"/>
</dbReference>
<sequence length="225" mass="24789">MRHQENDRWRVPVSTAPLPPLPPVPGIEDDDVDFGGPSMLDLLDEDHRQLTALCERLIAPGEQDPAKPQDIEDVLVATLARHLSAEEQYLYPTVKAVLPDGAPIAEQEIAADAELLLALQRLHVTPAADEAYRTALDAVAAHVREHTHRTGEEVFPRLREQCSDTELVRLGNRVQIARGAAPTRPHPNTPATPPLNKLVDPAVAVVDKVRDVLTRRTTWPEDLAS</sequence>
<dbReference type="SUPFAM" id="SSF69118">
    <property type="entry name" value="AhpD-like"/>
    <property type="match status" value="1"/>
</dbReference>
<dbReference type="AlphaFoldDB" id="A0A9Q9IAL9"/>
<keyword evidence="4" id="KW-1185">Reference proteome</keyword>
<dbReference type="InterPro" id="IPR012312">
    <property type="entry name" value="Hemerythrin-like"/>
</dbReference>